<evidence type="ECO:0000256" key="1">
    <source>
        <dbReference type="ARBA" id="ARBA00004141"/>
    </source>
</evidence>
<dbReference type="GO" id="GO:0031460">
    <property type="term" value="P:glycine betaine transport"/>
    <property type="evidence" value="ECO:0007669"/>
    <property type="project" value="TreeGrafter"/>
</dbReference>
<dbReference type="GO" id="GO:0055085">
    <property type="term" value="P:transmembrane transport"/>
    <property type="evidence" value="ECO:0007669"/>
    <property type="project" value="InterPro"/>
</dbReference>
<evidence type="ECO:0000313" key="9">
    <source>
        <dbReference type="Proteomes" id="UP000198847"/>
    </source>
</evidence>
<dbReference type="PROSITE" id="PS50928">
    <property type="entry name" value="ABC_TM1"/>
    <property type="match status" value="1"/>
</dbReference>
<name>A0A1H8WRC6_9FIRM</name>
<keyword evidence="2 6" id="KW-0813">Transport</keyword>
<dbReference type="InterPro" id="IPR051204">
    <property type="entry name" value="ABC_transp_perm/SBD"/>
</dbReference>
<keyword evidence="4 6" id="KW-1133">Transmembrane helix</keyword>
<dbReference type="Proteomes" id="UP000198847">
    <property type="component" value="Unassembled WGS sequence"/>
</dbReference>
<dbReference type="GO" id="GO:0005886">
    <property type="term" value="C:plasma membrane"/>
    <property type="evidence" value="ECO:0007669"/>
    <property type="project" value="UniProtKB-SubCell"/>
</dbReference>
<comment type="subcellular location">
    <subcellularLocation>
        <location evidence="6">Cell membrane</location>
        <topology evidence="6">Multi-pass membrane protein</topology>
    </subcellularLocation>
    <subcellularLocation>
        <location evidence="1">Membrane</location>
        <topology evidence="1">Multi-pass membrane protein</topology>
    </subcellularLocation>
</comment>
<dbReference type="STRING" id="112903.SAMN04490178_11761"/>
<protein>
    <submittedName>
        <fullName evidence="8">Osmoprotectant transport system permease protein</fullName>
    </submittedName>
</protein>
<dbReference type="SUPFAM" id="SSF161098">
    <property type="entry name" value="MetI-like"/>
    <property type="match status" value="1"/>
</dbReference>
<dbReference type="Gene3D" id="1.10.3720.10">
    <property type="entry name" value="MetI-like"/>
    <property type="match status" value="1"/>
</dbReference>
<dbReference type="Pfam" id="PF00528">
    <property type="entry name" value="BPD_transp_1"/>
    <property type="match status" value="1"/>
</dbReference>
<feature type="transmembrane region" description="Helical" evidence="6">
    <location>
        <begin position="117"/>
        <end position="136"/>
    </location>
</feature>
<dbReference type="InterPro" id="IPR035906">
    <property type="entry name" value="MetI-like_sf"/>
</dbReference>
<proteinExistence type="inferred from homology"/>
<keyword evidence="3 6" id="KW-0812">Transmembrane</keyword>
<reference evidence="8 9" key="1">
    <citation type="submission" date="2016-10" db="EMBL/GenBank/DDBJ databases">
        <authorList>
            <person name="de Groot N.N."/>
        </authorList>
    </citation>
    <scope>NUCLEOTIDE SEQUENCE [LARGE SCALE GENOMIC DNA]</scope>
    <source>
        <strain evidence="8 9">DSM 13305</strain>
    </source>
</reference>
<dbReference type="InterPro" id="IPR000515">
    <property type="entry name" value="MetI-like"/>
</dbReference>
<evidence type="ECO:0000256" key="3">
    <source>
        <dbReference type="ARBA" id="ARBA00022692"/>
    </source>
</evidence>
<organism evidence="8 9">
    <name type="scientific">Propionispora vibrioides</name>
    <dbReference type="NCBI Taxonomy" id="112903"/>
    <lineage>
        <taxon>Bacteria</taxon>
        <taxon>Bacillati</taxon>
        <taxon>Bacillota</taxon>
        <taxon>Negativicutes</taxon>
        <taxon>Selenomonadales</taxon>
        <taxon>Sporomusaceae</taxon>
        <taxon>Propionispora</taxon>
    </lineage>
</organism>
<sequence length="218" mass="23580">MKYYKQILLLLGEHILIVVLSVGISLVLAIPIALLVARSKWLSTGALSFFGVIYSIPSLALFSFLIPLFGLGKTTAIVVLVLYNQYILVRNILAGFQSIDPAIIEAGKGMGLDARRLFFMIELPLALPIILGGVRIATVSTIGIATIAAVIHAGGLGVLLFDGLRMNYLPKILWGTVLSSGLAYLGNQGVLALERRAFKRTQGEDRQSTLQNMSVLDR</sequence>
<keyword evidence="5 6" id="KW-0472">Membrane</keyword>
<dbReference type="AlphaFoldDB" id="A0A1H8WRC6"/>
<comment type="similarity">
    <text evidence="6">Belongs to the binding-protein-dependent transport system permease family.</text>
</comment>
<feature type="transmembrane region" description="Helical" evidence="6">
    <location>
        <begin position="15"/>
        <end position="37"/>
    </location>
</feature>
<evidence type="ECO:0000313" key="8">
    <source>
        <dbReference type="EMBL" id="SEP30230.1"/>
    </source>
</evidence>
<evidence type="ECO:0000256" key="6">
    <source>
        <dbReference type="RuleBase" id="RU363032"/>
    </source>
</evidence>
<evidence type="ECO:0000259" key="7">
    <source>
        <dbReference type="PROSITE" id="PS50928"/>
    </source>
</evidence>
<dbReference type="PANTHER" id="PTHR30177">
    <property type="entry name" value="GLYCINE BETAINE/L-PROLINE TRANSPORT SYSTEM PERMEASE PROTEIN PROW"/>
    <property type="match status" value="1"/>
</dbReference>
<gene>
    <name evidence="8" type="ORF">SAMN04490178_11761</name>
</gene>
<accession>A0A1H8WRC6</accession>
<evidence type="ECO:0000256" key="2">
    <source>
        <dbReference type="ARBA" id="ARBA00022448"/>
    </source>
</evidence>
<dbReference type="PANTHER" id="PTHR30177:SF4">
    <property type="entry name" value="OSMOPROTECTANT IMPORT PERMEASE PROTEIN OSMW"/>
    <property type="match status" value="1"/>
</dbReference>
<dbReference type="CDD" id="cd06261">
    <property type="entry name" value="TM_PBP2"/>
    <property type="match status" value="1"/>
</dbReference>
<evidence type="ECO:0000256" key="5">
    <source>
        <dbReference type="ARBA" id="ARBA00023136"/>
    </source>
</evidence>
<dbReference type="EMBL" id="FODY01000017">
    <property type="protein sequence ID" value="SEP30230.1"/>
    <property type="molecule type" value="Genomic_DNA"/>
</dbReference>
<feature type="domain" description="ABC transmembrane type-1" evidence="7">
    <location>
        <begin position="11"/>
        <end position="195"/>
    </location>
</feature>
<feature type="transmembrane region" description="Helical" evidence="6">
    <location>
        <begin position="142"/>
        <end position="161"/>
    </location>
</feature>
<evidence type="ECO:0000256" key="4">
    <source>
        <dbReference type="ARBA" id="ARBA00022989"/>
    </source>
</evidence>
<keyword evidence="9" id="KW-1185">Reference proteome</keyword>
<feature type="transmembrane region" description="Helical" evidence="6">
    <location>
        <begin position="49"/>
        <end position="70"/>
    </location>
</feature>